<dbReference type="InterPro" id="IPR053930">
    <property type="entry name" value="RapZ-like_N"/>
</dbReference>
<keyword evidence="2 4" id="KW-0067">ATP-binding</keyword>
<evidence type="ECO:0000256" key="1">
    <source>
        <dbReference type="ARBA" id="ARBA00022741"/>
    </source>
</evidence>
<comment type="caution">
    <text evidence="7">The sequence shown here is derived from an EMBL/GenBank/DDBJ whole genome shotgun (WGS) entry which is preliminary data.</text>
</comment>
<evidence type="ECO:0000256" key="3">
    <source>
        <dbReference type="ARBA" id="ARBA00023134"/>
    </source>
</evidence>
<organism evidence="7 8">
    <name type="scientific">Thermithiobacillus plumbiphilus</name>
    <dbReference type="NCBI Taxonomy" id="1729899"/>
    <lineage>
        <taxon>Bacteria</taxon>
        <taxon>Pseudomonadati</taxon>
        <taxon>Pseudomonadota</taxon>
        <taxon>Acidithiobacillia</taxon>
        <taxon>Acidithiobacillales</taxon>
        <taxon>Thermithiobacillaceae</taxon>
        <taxon>Thermithiobacillus</taxon>
    </lineage>
</organism>
<dbReference type="Pfam" id="PF03668">
    <property type="entry name" value="RapZ-like_N"/>
    <property type="match status" value="1"/>
</dbReference>
<protein>
    <submittedName>
        <fullName evidence="7">RNase adapter RapZ</fullName>
    </submittedName>
</protein>
<dbReference type="InterPro" id="IPR053931">
    <property type="entry name" value="RapZ_C"/>
</dbReference>
<dbReference type="NCBIfam" id="NF003828">
    <property type="entry name" value="PRK05416.1"/>
    <property type="match status" value="1"/>
</dbReference>
<evidence type="ECO:0000259" key="5">
    <source>
        <dbReference type="Pfam" id="PF03668"/>
    </source>
</evidence>
<dbReference type="Pfam" id="PF22740">
    <property type="entry name" value="PapZ_C"/>
    <property type="match status" value="1"/>
</dbReference>
<keyword evidence="3 4" id="KW-0342">GTP-binding</keyword>
<keyword evidence="8" id="KW-1185">Reference proteome</keyword>
<dbReference type="Proteomes" id="UP001446205">
    <property type="component" value="Unassembled WGS sequence"/>
</dbReference>
<dbReference type="InterPro" id="IPR005337">
    <property type="entry name" value="RapZ-like"/>
</dbReference>
<evidence type="ECO:0000313" key="8">
    <source>
        <dbReference type="Proteomes" id="UP001446205"/>
    </source>
</evidence>
<dbReference type="HAMAP" id="MF_00636">
    <property type="entry name" value="RapZ_like"/>
    <property type="match status" value="1"/>
</dbReference>
<name>A0ABU9D8V7_9PROT</name>
<dbReference type="EMBL" id="JBBPCO010000008">
    <property type="protein sequence ID" value="MEK8089957.1"/>
    <property type="molecule type" value="Genomic_DNA"/>
</dbReference>
<feature type="binding site" evidence="4">
    <location>
        <begin position="63"/>
        <end position="66"/>
    </location>
    <ligand>
        <name>GTP</name>
        <dbReference type="ChEBI" id="CHEBI:37565"/>
    </ligand>
</feature>
<reference evidence="7 8" key="1">
    <citation type="submission" date="2024-04" db="EMBL/GenBank/DDBJ databases">
        <authorList>
            <person name="Abashina T."/>
            <person name="Shaikin A."/>
        </authorList>
    </citation>
    <scope>NUCLEOTIDE SEQUENCE [LARGE SCALE GENOMIC DNA]</scope>
    <source>
        <strain evidence="7 8">AAFK</strain>
    </source>
</reference>
<dbReference type="PIRSF" id="PIRSF005052">
    <property type="entry name" value="P-loopkin"/>
    <property type="match status" value="1"/>
</dbReference>
<keyword evidence="1 4" id="KW-0547">Nucleotide-binding</keyword>
<evidence type="ECO:0000259" key="6">
    <source>
        <dbReference type="Pfam" id="PF22740"/>
    </source>
</evidence>
<dbReference type="InterPro" id="IPR027417">
    <property type="entry name" value="P-loop_NTPase"/>
</dbReference>
<dbReference type="PANTHER" id="PTHR30448">
    <property type="entry name" value="RNASE ADAPTER PROTEIN RAPZ"/>
    <property type="match status" value="1"/>
</dbReference>
<gene>
    <name evidence="7" type="primary">rapZ</name>
    <name evidence="7" type="ORF">WOB96_09275</name>
</gene>
<evidence type="ECO:0000256" key="4">
    <source>
        <dbReference type="HAMAP-Rule" id="MF_00636"/>
    </source>
</evidence>
<proteinExistence type="inferred from homology"/>
<sequence length="302" mass="33547">MTDMDFIIISGLSGSGKSTALRALEDQGYYCVDNLPATLLSRFGEQLLSQADSSEIRAAVSIDVRNRAFLGALPAELELLDSQGIKPRILFLEADEASLIKRFSETRRRHPLTSAGGEDQGQFALALRDGLQREREMVQPLLGAASKRIDSSQINTHQLRTRVQAWSLASREQDGLVLLFQSFGYKHGVPLDSDFVFDLRGLPNPHYDPKLQPLTGQDQPVADFLVAQASVESMFQDLQQFFGKWLPAFEEECRNYVTVSLGCTGGQHRSVYLAERLAAALLAPGRKVILHHRELAQVRVLP</sequence>
<dbReference type="RefSeq" id="WP_341371015.1">
    <property type="nucleotide sequence ID" value="NZ_JBBPCO010000008.1"/>
</dbReference>
<dbReference type="SUPFAM" id="SSF52540">
    <property type="entry name" value="P-loop containing nucleoside triphosphate hydrolases"/>
    <property type="match status" value="1"/>
</dbReference>
<accession>A0ABU9D8V7</accession>
<dbReference type="PANTHER" id="PTHR30448:SF0">
    <property type="entry name" value="RNASE ADAPTER PROTEIN RAPZ"/>
    <property type="match status" value="1"/>
</dbReference>
<feature type="binding site" evidence="4">
    <location>
        <begin position="11"/>
        <end position="18"/>
    </location>
    <ligand>
        <name>ATP</name>
        <dbReference type="ChEBI" id="CHEBI:30616"/>
    </ligand>
</feature>
<feature type="domain" description="RapZ C-terminal" evidence="6">
    <location>
        <begin position="178"/>
        <end position="295"/>
    </location>
</feature>
<feature type="domain" description="RapZ-like N-terminal" evidence="5">
    <location>
        <begin position="4"/>
        <end position="164"/>
    </location>
</feature>
<dbReference type="CDD" id="cd02019">
    <property type="entry name" value="NK"/>
    <property type="match status" value="1"/>
</dbReference>
<evidence type="ECO:0000256" key="2">
    <source>
        <dbReference type="ARBA" id="ARBA00022840"/>
    </source>
</evidence>
<evidence type="ECO:0000313" key="7">
    <source>
        <dbReference type="EMBL" id="MEK8089957.1"/>
    </source>
</evidence>